<keyword evidence="10" id="KW-0832">Ubl conjugation</keyword>
<dbReference type="Pfam" id="PF18409">
    <property type="entry name" value="Plk4_PB2"/>
    <property type="match status" value="1"/>
</dbReference>
<dbReference type="PROSITE" id="PS00109">
    <property type="entry name" value="PROTEIN_KINASE_TYR"/>
    <property type="match status" value="1"/>
</dbReference>
<evidence type="ECO:0000256" key="10">
    <source>
        <dbReference type="ARBA" id="ARBA00022843"/>
    </source>
</evidence>
<dbReference type="InterPro" id="IPR033699">
    <property type="entry name" value="POLO_box_Plk4_1"/>
</dbReference>
<evidence type="ECO:0000313" key="23">
    <source>
        <dbReference type="Proteomes" id="UP001152888"/>
    </source>
</evidence>
<dbReference type="EMBL" id="CAKOFQ010007226">
    <property type="protein sequence ID" value="CAH1995394.1"/>
    <property type="molecule type" value="Genomic_DNA"/>
</dbReference>
<feature type="binding site" evidence="17">
    <location>
        <position position="40"/>
    </location>
    <ligand>
        <name>ATP</name>
        <dbReference type="ChEBI" id="CHEBI:30616"/>
    </ligand>
</feature>
<evidence type="ECO:0000313" key="22">
    <source>
        <dbReference type="EMBL" id="CAH1995394.1"/>
    </source>
</evidence>
<evidence type="ECO:0000256" key="5">
    <source>
        <dbReference type="ARBA" id="ARBA00022527"/>
    </source>
</evidence>
<dbReference type="Gene3D" id="3.30.1120.130">
    <property type="match status" value="1"/>
</dbReference>
<keyword evidence="6" id="KW-0808">Transferase</keyword>
<reference evidence="22" key="1">
    <citation type="submission" date="2022-03" db="EMBL/GenBank/DDBJ databases">
        <authorList>
            <person name="Sayadi A."/>
        </authorList>
    </citation>
    <scope>NUCLEOTIDE SEQUENCE</scope>
</reference>
<dbReference type="InterPro" id="IPR017441">
    <property type="entry name" value="Protein_kinase_ATP_BS"/>
</dbReference>
<protein>
    <recommendedName>
        <fullName evidence="3">Serine/threonine-protein kinase PLK4</fullName>
        <ecNumber evidence="2">2.7.11.21</ecNumber>
    </recommendedName>
    <alternativeName>
        <fullName evidence="12">Polo-like kinase 4</fullName>
    </alternativeName>
    <alternativeName>
        <fullName evidence="13 14">Serine/threonine-protein kinase SAK</fullName>
    </alternativeName>
</protein>
<keyword evidence="23" id="KW-1185">Reference proteome</keyword>
<comment type="catalytic activity">
    <reaction evidence="15">
        <text>L-threonyl-[protein] + ATP = O-phospho-L-threonyl-[protein] + ADP + H(+)</text>
        <dbReference type="Rhea" id="RHEA:46608"/>
        <dbReference type="Rhea" id="RHEA-COMP:11060"/>
        <dbReference type="Rhea" id="RHEA-COMP:11605"/>
        <dbReference type="ChEBI" id="CHEBI:15378"/>
        <dbReference type="ChEBI" id="CHEBI:30013"/>
        <dbReference type="ChEBI" id="CHEBI:30616"/>
        <dbReference type="ChEBI" id="CHEBI:61977"/>
        <dbReference type="ChEBI" id="CHEBI:456216"/>
        <dbReference type="EC" id="2.7.11.21"/>
    </reaction>
</comment>
<evidence type="ECO:0000256" key="6">
    <source>
        <dbReference type="ARBA" id="ARBA00022679"/>
    </source>
</evidence>
<dbReference type="FunFam" id="1.10.510.10:FF:000576">
    <property type="entry name" value="Serine/threonine-protein kinase PLK4"/>
    <property type="match status" value="1"/>
</dbReference>
<comment type="caution">
    <text evidence="22">The sequence shown here is derived from an EMBL/GenBank/DDBJ whole genome shotgun (WGS) entry which is preliminary data.</text>
</comment>
<comment type="catalytic activity">
    <reaction evidence="16">
        <text>L-seryl-[protein] + ATP = O-phospho-L-seryl-[protein] + ADP + H(+)</text>
        <dbReference type="Rhea" id="RHEA:17989"/>
        <dbReference type="Rhea" id="RHEA-COMP:9863"/>
        <dbReference type="Rhea" id="RHEA-COMP:11604"/>
        <dbReference type="ChEBI" id="CHEBI:15378"/>
        <dbReference type="ChEBI" id="CHEBI:29999"/>
        <dbReference type="ChEBI" id="CHEBI:30616"/>
        <dbReference type="ChEBI" id="CHEBI:83421"/>
        <dbReference type="ChEBI" id="CHEBI:456216"/>
        <dbReference type="EC" id="2.7.11.21"/>
    </reaction>
</comment>
<dbReference type="GO" id="GO:0005814">
    <property type="term" value="C:centriole"/>
    <property type="evidence" value="ECO:0007669"/>
    <property type="project" value="UniProtKB-SubCell"/>
</dbReference>
<organism evidence="22 23">
    <name type="scientific">Acanthoscelides obtectus</name>
    <name type="common">Bean weevil</name>
    <name type="synonym">Bruchus obtectus</name>
    <dbReference type="NCBI Taxonomy" id="200917"/>
    <lineage>
        <taxon>Eukaryota</taxon>
        <taxon>Metazoa</taxon>
        <taxon>Ecdysozoa</taxon>
        <taxon>Arthropoda</taxon>
        <taxon>Hexapoda</taxon>
        <taxon>Insecta</taxon>
        <taxon>Pterygota</taxon>
        <taxon>Neoptera</taxon>
        <taxon>Endopterygota</taxon>
        <taxon>Coleoptera</taxon>
        <taxon>Polyphaga</taxon>
        <taxon>Cucujiformia</taxon>
        <taxon>Chrysomeloidea</taxon>
        <taxon>Chrysomelidae</taxon>
        <taxon>Bruchinae</taxon>
        <taxon>Bruchini</taxon>
        <taxon>Acanthoscelides</taxon>
    </lineage>
</organism>
<dbReference type="Gene3D" id="1.10.510.10">
    <property type="entry name" value="Transferase(Phosphotransferase) domain 1"/>
    <property type="match status" value="1"/>
</dbReference>
<keyword evidence="9 17" id="KW-0067">ATP-binding</keyword>
<evidence type="ECO:0000256" key="16">
    <source>
        <dbReference type="ARBA" id="ARBA00048347"/>
    </source>
</evidence>
<evidence type="ECO:0000256" key="12">
    <source>
        <dbReference type="ARBA" id="ARBA00030332"/>
    </source>
</evidence>
<dbReference type="FunFam" id="3.30.200.20:FF:000042">
    <property type="entry name" value="Aurora kinase A"/>
    <property type="match status" value="1"/>
</dbReference>
<evidence type="ECO:0000256" key="18">
    <source>
        <dbReference type="SAM" id="MobiDB-lite"/>
    </source>
</evidence>
<dbReference type="InterPro" id="IPR008266">
    <property type="entry name" value="Tyr_kinase_AS"/>
</dbReference>
<evidence type="ECO:0000256" key="11">
    <source>
        <dbReference type="ARBA" id="ARBA00023212"/>
    </source>
</evidence>
<keyword evidence="7 17" id="KW-0547">Nucleotide-binding</keyword>
<evidence type="ECO:0000259" key="19">
    <source>
        <dbReference type="PROSITE" id="PS50011"/>
    </source>
</evidence>
<dbReference type="GO" id="GO:0004674">
    <property type="term" value="F:protein serine/threonine kinase activity"/>
    <property type="evidence" value="ECO:0007669"/>
    <property type="project" value="UniProtKB-KW"/>
</dbReference>
<dbReference type="SUPFAM" id="SSF82615">
    <property type="entry name" value="Polo-box domain"/>
    <property type="match status" value="1"/>
</dbReference>
<proteinExistence type="predicted"/>
<dbReference type="PANTHER" id="PTHR24345">
    <property type="entry name" value="SERINE/THREONINE-PROTEIN KINASE PLK"/>
    <property type="match status" value="1"/>
</dbReference>
<dbReference type="Gene3D" id="3.30.1120.120">
    <property type="match status" value="1"/>
</dbReference>
<dbReference type="CDD" id="cd13114">
    <property type="entry name" value="POLO_box_Plk4_1"/>
    <property type="match status" value="1"/>
</dbReference>
<name>A0A9P0PQQ5_ACAOB</name>
<comment type="subcellular location">
    <subcellularLocation>
        <location evidence="1">Cytoplasm</location>
        <location evidence="1">Cytoskeleton</location>
        <location evidence="1">Microtubule organizing center</location>
        <location evidence="1">Centrosome</location>
        <location evidence="1">Centriole</location>
    </subcellularLocation>
</comment>
<keyword evidence="11" id="KW-0206">Cytoskeleton</keyword>
<dbReference type="SUPFAM" id="SSF56112">
    <property type="entry name" value="Protein kinase-like (PK-like)"/>
    <property type="match status" value="1"/>
</dbReference>
<dbReference type="PROSITE" id="PS51984">
    <property type="entry name" value="CPB1"/>
    <property type="match status" value="1"/>
</dbReference>
<sequence length="893" mass="99846">MHSFGKRIEDYEVHNLLGKGGFASVYHARCLKTHTDVAIKMIDKKLMQATGMVNRVKQEVAIHSRLKHPAILELYECFEDINYVYLVLELCHKGELQKYVKGKVLSENEVSNIMAQVVEGIKYLHSYNILHRDLSLSNLLLTKDMQVKIADFGLATQLSRPDEKHMTMCGTPNFISPEVASRGSHGLEADVWGLGCLLYTLLVGSPPFDTPAVKSTLTKVVLSSYTLPDHLSSEAKDLINNLLQKNPKDRITLDQILEHPFIKRSRNVPSHLIHDSGIHTMSSKRDDSAFCETGSVHCSYNQQVRRTNSDCLPCGNPHASLEKGMIRSCENERVCGHSNPPRSQGSQGYSHNKVCSYEESARPPERMLNNYMDFEAPETKGYKYPPERKSVSYCSDICQCPGGGGSLNYGFNRPQFTHHSDPPYNGATGNYLYSHTNDAPPGPQMRCIGGESDEVGRKEEYVPKYVRPVPEPHELPLRMMNELTVRSGDTGFALKETPRTDDASNFHGMLPKRYDPAFRRSPEIVKEKRNTGLVPLCSERLLPTRHQTKNTVLSILKDGEVCIEFIKKRSSGREVVYEVMRISADGMRVVMYEPEGSPPSNPDGPPPPKAAGADRICSFDNLSDRQRKKYMYAAKFVELVRAKTPKVTYYTDKGKCFLMESLEDFEMCFYDGYKITESPSDGVQLTTPSGDIIRFRSAEECSASEASLTPELRLTWKHSRDALQHCKALERALADLPKTSFPAIIGRRLQQAGEGKENSPRPRHAMIPSFTVSVDGSVGSTSTVPLGHRRTGNSTTDTANSSASGKQRRVAVPGVGVAWQTVGGEVKVRYADGSQLAVDGKHHVRYQYADGRTADYQDTDVLPRIIMEKLQHMPKVLKHLAPSPVSQKIYNMR</sequence>
<evidence type="ECO:0000256" key="13">
    <source>
        <dbReference type="ARBA" id="ARBA00030429"/>
    </source>
</evidence>
<dbReference type="OrthoDB" id="10004143at2759"/>
<dbReference type="GO" id="GO:0005634">
    <property type="term" value="C:nucleus"/>
    <property type="evidence" value="ECO:0007669"/>
    <property type="project" value="TreeGrafter"/>
</dbReference>
<evidence type="ECO:0000259" key="20">
    <source>
        <dbReference type="PROSITE" id="PS51984"/>
    </source>
</evidence>
<feature type="region of interest" description="Disordered" evidence="18">
    <location>
        <begin position="783"/>
        <end position="806"/>
    </location>
</feature>
<keyword evidence="5" id="KW-0723">Serine/threonine-protein kinase</keyword>
<dbReference type="Pfam" id="PF18190">
    <property type="entry name" value="Plk4_PB1"/>
    <property type="match status" value="1"/>
</dbReference>
<feature type="compositionally biased region" description="Pro residues" evidence="18">
    <location>
        <begin position="596"/>
        <end position="609"/>
    </location>
</feature>
<keyword evidence="4" id="KW-0963">Cytoplasm</keyword>
<evidence type="ECO:0000256" key="1">
    <source>
        <dbReference type="ARBA" id="ARBA00004114"/>
    </source>
</evidence>
<keyword evidence="8" id="KW-0418">Kinase</keyword>
<feature type="domain" description="Protein kinase" evidence="19">
    <location>
        <begin position="11"/>
        <end position="262"/>
    </location>
</feature>
<feature type="region of interest" description="Disordered" evidence="18">
    <location>
        <begin position="592"/>
        <end position="611"/>
    </location>
</feature>
<gene>
    <name evidence="22" type="ORF">ACAOBT_LOCUS22575</name>
</gene>
<dbReference type="GO" id="GO:0005524">
    <property type="term" value="F:ATP binding"/>
    <property type="evidence" value="ECO:0007669"/>
    <property type="project" value="UniProtKB-UniRule"/>
</dbReference>
<dbReference type="InterPro" id="IPR046437">
    <property type="entry name" value="Ser_Thr-PK_POLO_box_1_sf"/>
</dbReference>
<dbReference type="PROSITE" id="PS00107">
    <property type="entry name" value="PROTEIN_KINASE_ATP"/>
    <property type="match status" value="1"/>
</dbReference>
<dbReference type="Gene3D" id="2.40.50.930">
    <property type="match status" value="1"/>
</dbReference>
<evidence type="ECO:0000259" key="21">
    <source>
        <dbReference type="PROSITE" id="PS51985"/>
    </source>
</evidence>
<evidence type="ECO:0000256" key="9">
    <source>
        <dbReference type="ARBA" id="ARBA00022840"/>
    </source>
</evidence>
<dbReference type="InterPro" id="IPR047108">
    <property type="entry name" value="Plk4-like_POLO_box_2_sf"/>
</dbReference>
<dbReference type="InterPro" id="IPR011009">
    <property type="entry name" value="Kinase-like_dom_sf"/>
</dbReference>
<dbReference type="PANTHER" id="PTHR24345:SF91">
    <property type="entry name" value="SERINE_THREONINE-PROTEIN KINASE PLK4"/>
    <property type="match status" value="1"/>
</dbReference>
<evidence type="ECO:0000256" key="7">
    <source>
        <dbReference type="ARBA" id="ARBA00022741"/>
    </source>
</evidence>
<feature type="compositionally biased region" description="Low complexity" evidence="18">
    <location>
        <begin position="792"/>
        <end position="805"/>
    </location>
</feature>
<dbReference type="PROSITE" id="PS51985">
    <property type="entry name" value="CPB2"/>
    <property type="match status" value="1"/>
</dbReference>
<evidence type="ECO:0000256" key="4">
    <source>
        <dbReference type="ARBA" id="ARBA00022490"/>
    </source>
</evidence>
<dbReference type="InterPro" id="IPR000719">
    <property type="entry name" value="Prot_kinase_dom"/>
</dbReference>
<dbReference type="PROSITE" id="PS50011">
    <property type="entry name" value="PROTEIN_KINASE_DOM"/>
    <property type="match status" value="1"/>
</dbReference>
<evidence type="ECO:0000256" key="15">
    <source>
        <dbReference type="ARBA" id="ARBA00047802"/>
    </source>
</evidence>
<feature type="domain" description="Cryptic POLO box 1 (CPB1)" evidence="20">
    <location>
        <begin position="528"/>
        <end position="643"/>
    </location>
</feature>
<feature type="domain" description="Cryptic POLO box 2 (CPB2)" evidence="21">
    <location>
        <begin position="644"/>
        <end position="755"/>
    </location>
</feature>
<dbReference type="Proteomes" id="UP001152888">
    <property type="component" value="Unassembled WGS sequence"/>
</dbReference>
<evidence type="ECO:0000256" key="2">
    <source>
        <dbReference type="ARBA" id="ARBA00012424"/>
    </source>
</evidence>
<evidence type="ECO:0000256" key="8">
    <source>
        <dbReference type="ARBA" id="ARBA00022777"/>
    </source>
</evidence>
<dbReference type="AlphaFoldDB" id="A0A9P0PQQ5"/>
<evidence type="ECO:0000256" key="17">
    <source>
        <dbReference type="PROSITE-ProRule" id="PRU10141"/>
    </source>
</evidence>
<dbReference type="EC" id="2.7.11.21" evidence="2"/>
<evidence type="ECO:0000256" key="3">
    <source>
        <dbReference type="ARBA" id="ARBA00020245"/>
    </source>
</evidence>
<accession>A0A9P0PQQ5</accession>
<dbReference type="Pfam" id="PF00069">
    <property type="entry name" value="Pkinase"/>
    <property type="match status" value="1"/>
</dbReference>
<evidence type="ECO:0000256" key="14">
    <source>
        <dbReference type="ARBA" id="ARBA00030924"/>
    </source>
</evidence>
<dbReference type="InterPro" id="IPR033698">
    <property type="entry name" value="POLO_box_Plk4_2"/>
</dbReference>